<proteinExistence type="predicted"/>
<gene>
    <name evidence="1" type="ORF">CN311_20055</name>
</gene>
<evidence type="ECO:0000313" key="2">
    <source>
        <dbReference type="Proteomes" id="UP000219182"/>
    </source>
</evidence>
<evidence type="ECO:0000313" key="1">
    <source>
        <dbReference type="EMBL" id="PDQ19334.1"/>
    </source>
</evidence>
<dbReference type="EMBL" id="NWQG01000133">
    <property type="protein sequence ID" value="PDQ19334.1"/>
    <property type="molecule type" value="Genomic_DNA"/>
</dbReference>
<comment type="caution">
    <text evidence="1">The sequence shown here is derived from an EMBL/GenBank/DDBJ whole genome shotgun (WGS) entry which is preliminary data.</text>
</comment>
<accession>A0A2A6FBV2</accession>
<dbReference type="SUPFAM" id="SSF53254">
    <property type="entry name" value="Phosphoglycerate mutase-like"/>
    <property type="match status" value="1"/>
</dbReference>
<dbReference type="PANTHER" id="PTHR47623">
    <property type="entry name" value="OS09G0287300 PROTEIN"/>
    <property type="match status" value="1"/>
</dbReference>
<name>A0A2A6FBV2_9HYPH</name>
<reference evidence="1 2" key="1">
    <citation type="submission" date="2017-09" db="EMBL/GenBank/DDBJ databases">
        <title>Mesorhizobum sanjuanii sp. nov. isolated from nodules of Lotus tenuis in saline-alkaline lowlands of Flooding Pampa.</title>
        <authorList>
            <person name="Sannazzaro A.I."/>
            <person name="Torres Tejerizo G.A."/>
            <person name="Fontana F."/>
            <person name="Cumpa Velazquez L.M."/>
            <person name="Hansen L."/>
            <person name="Pistorio M."/>
            <person name="Estrella M.J."/>
        </authorList>
    </citation>
    <scope>NUCLEOTIDE SEQUENCE [LARGE SCALE GENOMIC DNA]</scope>
    <source>
        <strain evidence="1 2">BSA136</strain>
    </source>
</reference>
<dbReference type="Gene3D" id="3.40.50.1240">
    <property type="entry name" value="Phosphoglycerate mutase-like"/>
    <property type="match status" value="1"/>
</dbReference>
<dbReference type="InterPro" id="IPR029033">
    <property type="entry name" value="His_PPase_superfam"/>
</dbReference>
<protein>
    <submittedName>
        <fullName evidence="1">Histidine phosphatase</fullName>
    </submittedName>
</protein>
<dbReference type="Pfam" id="PF00300">
    <property type="entry name" value="His_Phos_1"/>
    <property type="match status" value="1"/>
</dbReference>
<organism evidence="1 2">
    <name type="scientific">Mesorhizobium sanjuanii</name>
    <dbReference type="NCBI Taxonomy" id="2037900"/>
    <lineage>
        <taxon>Bacteria</taxon>
        <taxon>Pseudomonadati</taxon>
        <taxon>Pseudomonadota</taxon>
        <taxon>Alphaproteobacteria</taxon>
        <taxon>Hyphomicrobiales</taxon>
        <taxon>Phyllobacteriaceae</taxon>
        <taxon>Mesorhizobium</taxon>
    </lineage>
</organism>
<dbReference type="Proteomes" id="UP000219182">
    <property type="component" value="Unassembled WGS sequence"/>
</dbReference>
<dbReference type="CDD" id="cd07067">
    <property type="entry name" value="HP_PGM_like"/>
    <property type="match status" value="1"/>
</dbReference>
<dbReference type="PANTHER" id="PTHR47623:SF1">
    <property type="entry name" value="OS09G0287300 PROTEIN"/>
    <property type="match status" value="1"/>
</dbReference>
<keyword evidence="2" id="KW-1185">Reference proteome</keyword>
<dbReference type="RefSeq" id="WP_097575468.1">
    <property type="nucleotide sequence ID" value="NZ_NWQG01000133.1"/>
</dbReference>
<dbReference type="InterPro" id="IPR013078">
    <property type="entry name" value="His_Pase_superF_clade-1"/>
</dbReference>
<sequence>MATTKQLLLLRHAKSSWDDPALADFDRPLGPRGLKTAPLMGRELARRGWLPDLALVSPALRTRDTWRLVSAEWKKRTPAEFVLALYEATAADILAKVRQADAAAGALLVVGHNPGLEEFARRLAGVGSDGGAAKKLEEKFPTAAVARLEVYGDWAGLAFGGARLTHCLRVKELG</sequence>
<dbReference type="AlphaFoldDB" id="A0A2A6FBV2"/>